<evidence type="ECO:0000313" key="3">
    <source>
        <dbReference type="Ensembl" id="ENSSLUP00000021757.1"/>
    </source>
</evidence>
<feature type="domain" description="DUF4939" evidence="2">
    <location>
        <begin position="84"/>
        <end position="166"/>
    </location>
</feature>
<dbReference type="Ensembl" id="ENSSLUT00000022479.1">
    <property type="protein sequence ID" value="ENSSLUP00000021757.1"/>
    <property type="gene ID" value="ENSSLUG00000010033.1"/>
</dbReference>
<keyword evidence="1" id="KW-1133">Transmembrane helix</keyword>
<keyword evidence="1" id="KW-0472">Membrane</keyword>
<dbReference type="GeneTree" id="ENSGT00950000183173"/>
<keyword evidence="1" id="KW-0812">Transmembrane</keyword>
<evidence type="ECO:0000259" key="2">
    <source>
        <dbReference type="Pfam" id="PF16297"/>
    </source>
</evidence>
<name>A0A8C9YCN1_SANLU</name>
<dbReference type="PANTHER" id="PTHR15503">
    <property type="entry name" value="LDOC1 RELATED"/>
    <property type="match status" value="1"/>
</dbReference>
<dbReference type="Pfam" id="PF16297">
    <property type="entry name" value="DUF4939"/>
    <property type="match status" value="1"/>
</dbReference>
<reference evidence="3" key="2">
    <citation type="submission" date="2025-09" db="UniProtKB">
        <authorList>
            <consortium name="Ensembl"/>
        </authorList>
    </citation>
    <scope>IDENTIFICATION</scope>
</reference>
<accession>A0A8C9YCN1</accession>
<dbReference type="InterPro" id="IPR032567">
    <property type="entry name" value="RTL1-rel"/>
</dbReference>
<proteinExistence type="predicted"/>
<sequence length="240" mass="26747">VNQIQTSHWADCACSALQKAELKHCVDLVGELGLTLQNQQYVSCSAPAFILCFVYLFAFPVLFEITVYLISGHLPSLPLAASSPFPHLARPERFSGDSGDRRAFLTQCELHSELQAAAYPSDRAKVAFIISHLSGRAESWAAAEWSENSVACDSYSCFTKTFTRIFQHVTPGREAARALVGLRQARQRVSDYAIEFRILAAESGWNSFALSDAFLSPARCQNLHQTRSPQRLPFSQDQKW</sequence>
<dbReference type="AlphaFoldDB" id="A0A8C9YCN1"/>
<dbReference type="Proteomes" id="UP000694568">
    <property type="component" value="Unplaced"/>
</dbReference>
<organism evidence="3 4">
    <name type="scientific">Sander lucioperca</name>
    <name type="common">Pike-perch</name>
    <name type="synonym">Perca lucioperca</name>
    <dbReference type="NCBI Taxonomy" id="283035"/>
    <lineage>
        <taxon>Eukaryota</taxon>
        <taxon>Metazoa</taxon>
        <taxon>Chordata</taxon>
        <taxon>Craniata</taxon>
        <taxon>Vertebrata</taxon>
        <taxon>Euteleostomi</taxon>
        <taxon>Actinopterygii</taxon>
        <taxon>Neopterygii</taxon>
        <taxon>Teleostei</taxon>
        <taxon>Neoteleostei</taxon>
        <taxon>Acanthomorphata</taxon>
        <taxon>Eupercaria</taxon>
        <taxon>Perciformes</taxon>
        <taxon>Percoidei</taxon>
        <taxon>Percidae</taxon>
        <taxon>Luciopercinae</taxon>
        <taxon>Sander</taxon>
    </lineage>
</organism>
<protein>
    <recommendedName>
        <fullName evidence="2">DUF4939 domain-containing protein</fullName>
    </recommendedName>
</protein>
<reference evidence="3" key="1">
    <citation type="submission" date="2025-08" db="UniProtKB">
        <authorList>
            <consortium name="Ensembl"/>
        </authorList>
    </citation>
    <scope>IDENTIFICATION</scope>
</reference>
<evidence type="ECO:0000313" key="4">
    <source>
        <dbReference type="Proteomes" id="UP000694568"/>
    </source>
</evidence>
<evidence type="ECO:0000256" key="1">
    <source>
        <dbReference type="SAM" id="Phobius"/>
    </source>
</evidence>
<feature type="transmembrane region" description="Helical" evidence="1">
    <location>
        <begin position="48"/>
        <end position="70"/>
    </location>
</feature>
<dbReference type="InterPro" id="IPR032549">
    <property type="entry name" value="DUF4939"/>
</dbReference>
<keyword evidence="4" id="KW-1185">Reference proteome</keyword>
<dbReference type="PANTHER" id="PTHR15503:SF36">
    <property type="entry name" value="RETROTRANSPOSON GAG-LIKE PROTEIN 5"/>
    <property type="match status" value="1"/>
</dbReference>